<organism evidence="2 3">
    <name type="scientific">Pseudidiomarina aestuarii</name>
    <dbReference type="NCBI Taxonomy" id="624146"/>
    <lineage>
        <taxon>Bacteria</taxon>
        <taxon>Pseudomonadati</taxon>
        <taxon>Pseudomonadota</taxon>
        <taxon>Gammaproteobacteria</taxon>
        <taxon>Alteromonadales</taxon>
        <taxon>Idiomarinaceae</taxon>
        <taxon>Pseudidiomarina</taxon>
    </lineage>
</organism>
<proteinExistence type="predicted"/>
<comment type="caution">
    <text evidence="2">The sequence shown here is derived from an EMBL/GenBank/DDBJ whole genome shotgun (WGS) entry which is preliminary data.</text>
</comment>
<evidence type="ECO:0000256" key="1">
    <source>
        <dbReference type="SAM" id="Phobius"/>
    </source>
</evidence>
<feature type="transmembrane region" description="Helical" evidence="1">
    <location>
        <begin position="68"/>
        <end position="88"/>
    </location>
</feature>
<dbReference type="EMBL" id="PYVG01000204">
    <property type="protein sequence ID" value="PTB87403.1"/>
    <property type="molecule type" value="Genomic_DNA"/>
</dbReference>
<keyword evidence="1" id="KW-0472">Membrane</keyword>
<keyword evidence="1" id="KW-1133">Transmembrane helix</keyword>
<feature type="transmembrane region" description="Helical" evidence="1">
    <location>
        <begin position="119"/>
        <end position="140"/>
    </location>
</feature>
<keyword evidence="1" id="KW-0812">Transmembrane</keyword>
<feature type="non-terminal residue" evidence="2">
    <location>
        <position position="143"/>
    </location>
</feature>
<evidence type="ECO:0000313" key="2">
    <source>
        <dbReference type="EMBL" id="PTB87403.1"/>
    </source>
</evidence>
<protein>
    <submittedName>
        <fullName evidence="2">Uncharacterized protein</fullName>
    </submittedName>
</protein>
<reference evidence="2 3" key="1">
    <citation type="submission" date="2018-03" db="EMBL/GenBank/DDBJ databases">
        <title>Cross-interface Injection: A General Nanoliter Liquid Handling Method Applied to Single Cells Genome Amplification Automated Nanoliter Liquid Handling Applied to Single Cell Multiple Displacement Amplification.</title>
        <authorList>
            <person name="Yun J."/>
            <person name="Xu P."/>
            <person name="Xu J."/>
            <person name="Dai X."/>
            <person name="Wang Y."/>
            <person name="Zheng X."/>
            <person name="Cao C."/>
            <person name="Yi Q."/>
            <person name="Zhu Y."/>
            <person name="Wang L."/>
            <person name="Dong Z."/>
            <person name="Huang Y."/>
            <person name="Huang L."/>
            <person name="Du W."/>
        </authorList>
    </citation>
    <scope>NUCLEOTIDE SEQUENCE [LARGE SCALE GENOMIC DNA]</scope>
    <source>
        <strain evidence="2 3">A9-4</strain>
    </source>
</reference>
<feature type="transmembrane region" description="Helical" evidence="1">
    <location>
        <begin position="41"/>
        <end position="62"/>
    </location>
</feature>
<dbReference type="AlphaFoldDB" id="A0A6N4DDK9"/>
<gene>
    <name evidence="2" type="ORF">C9928_07540</name>
</gene>
<dbReference type="Proteomes" id="UP000241514">
    <property type="component" value="Unassembled WGS sequence"/>
</dbReference>
<accession>A0A6N4DDK9</accession>
<evidence type="ECO:0000313" key="3">
    <source>
        <dbReference type="Proteomes" id="UP000241514"/>
    </source>
</evidence>
<name>A0A6N4DDK9_9GAMM</name>
<sequence length="143" mass="16426">MTNDLDLAQLAKSWQQQTPSTPLPTAADLATIKSRQRRQRWLMYAEWFGALMMVATACWLVVAVPDALGYFAAAFLAVGAVSTFYVSWQVHRPILAYDNCSSDSLLKFRLRTAQFTLRYYRYTQFSCAALVLFALLLWVLHWF</sequence>